<dbReference type="PROSITE" id="PS50858">
    <property type="entry name" value="BSD"/>
    <property type="match status" value="1"/>
</dbReference>
<feature type="region of interest" description="Disordered" evidence="1">
    <location>
        <begin position="431"/>
        <end position="531"/>
    </location>
</feature>
<feature type="region of interest" description="Disordered" evidence="1">
    <location>
        <begin position="1"/>
        <end position="70"/>
    </location>
</feature>
<comment type="caution">
    <text evidence="3">The sequence shown here is derived from an EMBL/GenBank/DDBJ whole genome shotgun (WGS) entry which is preliminary data.</text>
</comment>
<sequence>MSAPTQTASSSPKSIPSSQVENFTVGADSEPALPADAVSLPATQPPLKQRVPTSGVNHAQSGTTSPTTIQRAFQQSLNRENLEEEVGQVIGTLNSWWGGVKKQSASALSNIKADLDKTVSQAQADLEYLRTAKVEVIRKDSADFEAEQQAERAKKAAAKAVESKDKGKGKEKEGESVANTTTNAFLNRLTSSTTQLQQSLQSTLQTTLAAAASNPALSNPAALRTQLAENLRLSSAKENLQLSVKQAEKLAEEYLRKSDQWVKDAERWVEDAVKVIPPEGEESRLVSMGWDGGDWYSFSTSSSAPKPSSNINKSVDADVKSRSSSIPALALASSRKDALLRRLREDKELLLVDPEGQDETEERKEEFREWIEAHWAEQKTAGQEQEEGNVGAIRMDLVPEHLTDDQFWQRYLFHKHMIEAEEKKRKLLLQATQQDQQDDFDWDDEPDDSTSPNTVSIESAVSTGPETTPKIENDGRLPSSESDTVAKPAASTTSASTSPRDSEESYDLVSDQGAKAVKTAPPPDDDDSDWE</sequence>
<dbReference type="EMBL" id="JBCAWK010000013">
    <property type="protein sequence ID" value="KAK8844648.1"/>
    <property type="molecule type" value="Genomic_DNA"/>
</dbReference>
<dbReference type="Proteomes" id="UP001388673">
    <property type="component" value="Unassembled WGS sequence"/>
</dbReference>
<dbReference type="InterPro" id="IPR005607">
    <property type="entry name" value="BSD_dom"/>
</dbReference>
<feature type="compositionally biased region" description="Polar residues" evidence="1">
    <location>
        <begin position="51"/>
        <end position="70"/>
    </location>
</feature>
<dbReference type="InterPro" id="IPR035925">
    <property type="entry name" value="BSD_dom_sf"/>
</dbReference>
<dbReference type="AlphaFoldDB" id="A0AAW0YIT5"/>
<feature type="compositionally biased region" description="Low complexity" evidence="1">
    <location>
        <begin position="489"/>
        <end position="498"/>
    </location>
</feature>
<feature type="compositionally biased region" description="Polar residues" evidence="1">
    <location>
        <begin position="449"/>
        <end position="466"/>
    </location>
</feature>
<dbReference type="Pfam" id="PF03909">
    <property type="entry name" value="BSD"/>
    <property type="match status" value="1"/>
</dbReference>
<dbReference type="SUPFAM" id="SSF140383">
    <property type="entry name" value="BSD domain-like"/>
    <property type="match status" value="1"/>
</dbReference>
<reference evidence="3 4" key="1">
    <citation type="journal article" date="2024" name="bioRxiv">
        <title>Comparative genomics of Cryptococcus and Kwoniella reveals pathogenesis evolution and contrasting karyotype dynamics via intercentromeric recombination or chromosome fusion.</title>
        <authorList>
            <person name="Coelho M.A."/>
            <person name="David-Palma M."/>
            <person name="Shea T."/>
            <person name="Bowers K."/>
            <person name="McGinley-Smith S."/>
            <person name="Mohammad A.W."/>
            <person name="Gnirke A."/>
            <person name="Yurkov A.M."/>
            <person name="Nowrousian M."/>
            <person name="Sun S."/>
            <person name="Cuomo C.A."/>
            <person name="Heitman J."/>
        </authorList>
    </citation>
    <scope>NUCLEOTIDE SEQUENCE [LARGE SCALE GENOMIC DNA]</scope>
    <source>
        <strain evidence="3 4">CBS 13917</strain>
    </source>
</reference>
<keyword evidence="4" id="KW-1185">Reference proteome</keyword>
<dbReference type="PANTHER" id="PTHR16019:SF5">
    <property type="entry name" value="BSD DOMAIN-CONTAINING PROTEIN 1"/>
    <property type="match status" value="1"/>
</dbReference>
<evidence type="ECO:0000313" key="4">
    <source>
        <dbReference type="Proteomes" id="UP001388673"/>
    </source>
</evidence>
<evidence type="ECO:0000256" key="1">
    <source>
        <dbReference type="SAM" id="MobiDB-lite"/>
    </source>
</evidence>
<feature type="region of interest" description="Disordered" evidence="1">
    <location>
        <begin position="155"/>
        <end position="181"/>
    </location>
</feature>
<proteinExistence type="predicted"/>
<feature type="domain" description="BSD" evidence="2">
    <location>
        <begin position="385"/>
        <end position="419"/>
    </location>
</feature>
<organism evidence="3 4">
    <name type="scientific">Kwoniella newhampshirensis</name>
    <dbReference type="NCBI Taxonomy" id="1651941"/>
    <lineage>
        <taxon>Eukaryota</taxon>
        <taxon>Fungi</taxon>
        <taxon>Dikarya</taxon>
        <taxon>Basidiomycota</taxon>
        <taxon>Agaricomycotina</taxon>
        <taxon>Tremellomycetes</taxon>
        <taxon>Tremellales</taxon>
        <taxon>Cryptococcaceae</taxon>
        <taxon>Kwoniella</taxon>
    </lineage>
</organism>
<feature type="compositionally biased region" description="Basic and acidic residues" evidence="1">
    <location>
        <begin position="161"/>
        <end position="175"/>
    </location>
</feature>
<evidence type="ECO:0000259" key="2">
    <source>
        <dbReference type="PROSITE" id="PS50858"/>
    </source>
</evidence>
<gene>
    <name evidence="3" type="ORF">IAR55_006495</name>
</gene>
<accession>A0AAW0YIT5</accession>
<dbReference type="RefSeq" id="XP_066799872.1">
    <property type="nucleotide sequence ID" value="XM_066949578.1"/>
</dbReference>
<dbReference type="GO" id="GO:0005737">
    <property type="term" value="C:cytoplasm"/>
    <property type="evidence" value="ECO:0007669"/>
    <property type="project" value="TreeGrafter"/>
</dbReference>
<name>A0AAW0YIT5_9TREE</name>
<protein>
    <recommendedName>
        <fullName evidence="2">BSD domain-containing protein</fullName>
    </recommendedName>
</protein>
<dbReference type="InterPro" id="IPR051494">
    <property type="entry name" value="BSD_domain-containing"/>
</dbReference>
<feature type="compositionally biased region" description="Low complexity" evidence="1">
    <location>
        <begin position="9"/>
        <end position="18"/>
    </location>
</feature>
<evidence type="ECO:0000313" key="3">
    <source>
        <dbReference type="EMBL" id="KAK8844648.1"/>
    </source>
</evidence>
<dbReference type="KEGG" id="kne:92183753"/>
<dbReference type="PANTHER" id="PTHR16019">
    <property type="entry name" value="SYNAPSE-ASSOCIATED PROTEIN"/>
    <property type="match status" value="1"/>
</dbReference>
<dbReference type="SMART" id="SM00751">
    <property type="entry name" value="BSD"/>
    <property type="match status" value="1"/>
</dbReference>
<dbReference type="Gene3D" id="1.10.3970.10">
    <property type="entry name" value="BSD domain"/>
    <property type="match status" value="1"/>
</dbReference>
<feature type="compositionally biased region" description="Acidic residues" evidence="1">
    <location>
        <begin position="436"/>
        <end position="448"/>
    </location>
</feature>
<dbReference type="GeneID" id="92183753"/>